<comment type="caution">
    <text evidence="1">The sequence shown here is derived from an EMBL/GenBank/DDBJ whole genome shotgun (WGS) entry which is preliminary data.</text>
</comment>
<sequence>MDIGKARMIVVPAVPRPLQYGRKPELWLIPPRGRPIAVSLISAHAPVTLSLSASLVARLGPGLFRTICG</sequence>
<gene>
    <name evidence="1" type="ORF">B1A_12583</name>
</gene>
<evidence type="ECO:0000313" key="1">
    <source>
        <dbReference type="EMBL" id="EQD52845.1"/>
    </source>
</evidence>
<reference evidence="1" key="1">
    <citation type="submission" date="2013-08" db="EMBL/GenBank/DDBJ databases">
        <authorList>
            <person name="Mendez C."/>
            <person name="Richter M."/>
            <person name="Ferrer M."/>
            <person name="Sanchez J."/>
        </authorList>
    </citation>
    <scope>NUCLEOTIDE SEQUENCE</scope>
</reference>
<dbReference type="AlphaFoldDB" id="T1BFB7"/>
<accession>T1BFB7</accession>
<protein>
    <submittedName>
        <fullName evidence="1">Uncharacterized protein</fullName>
    </submittedName>
</protein>
<name>T1BFB7_9ZZZZ</name>
<dbReference type="EMBL" id="AUZX01009151">
    <property type="protein sequence ID" value="EQD52845.1"/>
    <property type="molecule type" value="Genomic_DNA"/>
</dbReference>
<proteinExistence type="predicted"/>
<organism evidence="1">
    <name type="scientific">mine drainage metagenome</name>
    <dbReference type="NCBI Taxonomy" id="410659"/>
    <lineage>
        <taxon>unclassified sequences</taxon>
        <taxon>metagenomes</taxon>
        <taxon>ecological metagenomes</taxon>
    </lineage>
</organism>
<reference evidence="1" key="2">
    <citation type="journal article" date="2014" name="ISME J.">
        <title>Microbial stratification in low pH oxic and suboxic macroscopic growths along an acid mine drainage.</title>
        <authorList>
            <person name="Mendez-Garcia C."/>
            <person name="Mesa V."/>
            <person name="Sprenger R.R."/>
            <person name="Richter M."/>
            <person name="Diez M.S."/>
            <person name="Solano J."/>
            <person name="Bargiela R."/>
            <person name="Golyshina O.V."/>
            <person name="Manteca A."/>
            <person name="Ramos J.L."/>
            <person name="Gallego J.R."/>
            <person name="Llorente I."/>
            <person name="Martins Dos Santos V.A."/>
            <person name="Jensen O.N."/>
            <person name="Pelaez A.I."/>
            <person name="Sanchez J."/>
            <person name="Ferrer M."/>
        </authorList>
    </citation>
    <scope>NUCLEOTIDE SEQUENCE</scope>
</reference>